<dbReference type="Pfam" id="PF01512">
    <property type="entry name" value="Complex1_51K"/>
    <property type="match status" value="1"/>
</dbReference>
<evidence type="ECO:0000256" key="5">
    <source>
        <dbReference type="ARBA" id="ARBA00022630"/>
    </source>
</evidence>
<sequence length="450" mass="48914">MAHQQNTGPVGPAPKEHQVVYTTLHFDKPWSYENYLKTGGYSALRKILEEKIAPADVIDMVKQSALRGRGGAGFPTGLKWSFMPKGDMQKYILCNSDESEPGTAKDRDILRYNPHSVIEGMAIACYATGSTVAYNYLRGEFHHEPFEHLEEATAEAYANGWLGKNVLGSGVDIDMYNVLGAGAYICGEETALMESLEGKKGQPRFKPPFPANFGLYGKPTTINNTETYASVPAIIRNGAEWFLNLGKPNNGGPKIFSVSGHVAKPGNYEMRLGTPFAEMLEAAGGMRNGAKLKAVIPGGASMPVLPADTIMGLTMDYDALQKAGSGLGSAAVIVMDDSTCMVRACQRIARFYYAESCGQCTPCREGTGWMYRMLTRIVEKKATLDDLNMLKAAAGQIEGHTICAFGEAAAWPVQGFLRHFWHEFEYAIVNGRFLVDDQKAGTVVGDKVAA</sequence>
<dbReference type="GO" id="GO:0016491">
    <property type="term" value="F:oxidoreductase activity"/>
    <property type="evidence" value="ECO:0007669"/>
    <property type="project" value="UniProtKB-KW"/>
</dbReference>
<evidence type="ECO:0000256" key="3">
    <source>
        <dbReference type="ARBA" id="ARBA00007523"/>
    </source>
</evidence>
<feature type="domain" description="NADH-ubiquinone oxidoreductase 51kDa subunit iron-sulphur binding" evidence="14">
    <location>
        <begin position="342"/>
        <end position="387"/>
    </location>
</feature>
<dbReference type="InterPro" id="IPR011537">
    <property type="entry name" value="NADH-UbQ_OxRdtase_suF"/>
</dbReference>
<comment type="caution">
    <text evidence="15">The sequence shown here is derived from an EMBL/GenBank/DDBJ whole genome shotgun (WGS) entry which is preliminary data.</text>
</comment>
<dbReference type="Gene3D" id="1.20.1440.230">
    <property type="entry name" value="NADH-ubiquinone oxidoreductase 51kDa subunit, iron-sulphur binding domain"/>
    <property type="match status" value="1"/>
</dbReference>
<evidence type="ECO:0000256" key="10">
    <source>
        <dbReference type="ARBA" id="ARBA00023014"/>
    </source>
</evidence>
<comment type="function">
    <text evidence="13">NDH-1 shuttles electrons from NADH, via FMN and iron-sulfur (Fe-S) centers, to quinones in the respiratory chain.</text>
</comment>
<dbReference type="EC" id="7.1.1.-" evidence="13"/>
<name>A0ABT0MEN3_9GAMM</name>
<evidence type="ECO:0000256" key="12">
    <source>
        <dbReference type="ARBA" id="ARBA00047712"/>
    </source>
</evidence>
<dbReference type="PROSITE" id="PS00644">
    <property type="entry name" value="COMPLEX1_51K_1"/>
    <property type="match status" value="1"/>
</dbReference>
<dbReference type="PROSITE" id="PS00645">
    <property type="entry name" value="COMPLEX1_51K_2"/>
    <property type="match status" value="1"/>
</dbReference>
<dbReference type="SUPFAM" id="SSF140490">
    <property type="entry name" value="Nqo1C-terminal domain-like"/>
    <property type="match status" value="1"/>
</dbReference>
<comment type="catalytic activity">
    <reaction evidence="12 13">
        <text>a quinone + NADH + 5 H(+)(in) = a quinol + NAD(+) + 4 H(+)(out)</text>
        <dbReference type="Rhea" id="RHEA:57888"/>
        <dbReference type="ChEBI" id="CHEBI:15378"/>
        <dbReference type="ChEBI" id="CHEBI:24646"/>
        <dbReference type="ChEBI" id="CHEBI:57540"/>
        <dbReference type="ChEBI" id="CHEBI:57945"/>
        <dbReference type="ChEBI" id="CHEBI:132124"/>
    </reaction>
</comment>
<evidence type="ECO:0000256" key="7">
    <source>
        <dbReference type="ARBA" id="ARBA00022723"/>
    </source>
</evidence>
<keyword evidence="5 13" id="KW-0285">Flavoprotein</keyword>
<dbReference type="NCBIfam" id="TIGR01959">
    <property type="entry name" value="nuoF_fam"/>
    <property type="match status" value="1"/>
</dbReference>
<dbReference type="SUPFAM" id="SSF142984">
    <property type="entry name" value="Nqo1 middle domain-like"/>
    <property type="match status" value="1"/>
</dbReference>
<evidence type="ECO:0000256" key="13">
    <source>
        <dbReference type="RuleBase" id="RU364066"/>
    </source>
</evidence>
<dbReference type="InterPro" id="IPR037225">
    <property type="entry name" value="Nuo51_FMN-bd_sf"/>
</dbReference>
<keyword evidence="11 13" id="KW-0520">NAD</keyword>
<reference evidence="15 16" key="1">
    <citation type="submission" date="2022-05" db="EMBL/GenBank/DDBJ databases">
        <title>Luteimonas sp. SX5, whole genome shotgun sequencing project.</title>
        <authorList>
            <person name="Zhao G."/>
            <person name="Shen L."/>
        </authorList>
    </citation>
    <scope>NUCLEOTIDE SEQUENCE [LARGE SCALE GENOMIC DNA]</scope>
    <source>
        <strain evidence="15 16">SX5</strain>
    </source>
</reference>
<comment type="cofactor">
    <cofactor evidence="2 13">
        <name>[4Fe-4S] cluster</name>
        <dbReference type="ChEBI" id="CHEBI:49883"/>
    </cofactor>
</comment>
<evidence type="ECO:0000256" key="6">
    <source>
        <dbReference type="ARBA" id="ARBA00022643"/>
    </source>
</evidence>
<dbReference type="InterPro" id="IPR019554">
    <property type="entry name" value="Soluble_ligand-bd"/>
</dbReference>
<keyword evidence="13" id="KW-0874">Quinone</keyword>
<keyword evidence="10 13" id="KW-0411">Iron-sulfur</keyword>
<proteinExistence type="inferred from homology"/>
<dbReference type="PANTHER" id="PTHR11780">
    <property type="entry name" value="NADH-UBIQUINONE OXIDOREDUCTASE FLAVOPROTEIN 1 NDUFV1"/>
    <property type="match status" value="1"/>
</dbReference>
<dbReference type="Proteomes" id="UP001431217">
    <property type="component" value="Unassembled WGS sequence"/>
</dbReference>
<keyword evidence="4 13" id="KW-0004">4Fe-4S</keyword>
<keyword evidence="8" id="KW-1278">Translocase</keyword>
<dbReference type="InterPro" id="IPR050837">
    <property type="entry name" value="ComplexI_51kDa_subunit"/>
</dbReference>
<gene>
    <name evidence="15" type="primary">nuoF</name>
    <name evidence="15" type="ORF">M2650_01535</name>
</gene>
<evidence type="ECO:0000313" key="15">
    <source>
        <dbReference type="EMBL" id="MCL1633329.1"/>
    </source>
</evidence>
<dbReference type="SMART" id="SM00928">
    <property type="entry name" value="NADH_4Fe-4S"/>
    <property type="match status" value="1"/>
</dbReference>
<keyword evidence="6 13" id="KW-0288">FMN</keyword>
<dbReference type="Pfam" id="PF10531">
    <property type="entry name" value="SLBB"/>
    <property type="match status" value="1"/>
</dbReference>
<evidence type="ECO:0000313" key="16">
    <source>
        <dbReference type="Proteomes" id="UP001431217"/>
    </source>
</evidence>
<dbReference type="InterPro" id="IPR019575">
    <property type="entry name" value="Nuop51_4Fe4S-bd"/>
</dbReference>
<keyword evidence="15" id="KW-0560">Oxidoreductase</keyword>
<dbReference type="Gene3D" id="3.40.50.11540">
    <property type="entry name" value="NADH-ubiquinone oxidoreductase 51kDa subunit"/>
    <property type="match status" value="1"/>
</dbReference>
<comment type="cofactor">
    <cofactor evidence="1 13">
        <name>FMN</name>
        <dbReference type="ChEBI" id="CHEBI:58210"/>
    </cofactor>
</comment>
<dbReference type="Pfam" id="PF10589">
    <property type="entry name" value="NADH_4Fe-4S"/>
    <property type="match status" value="1"/>
</dbReference>
<dbReference type="EMBL" id="JAMBEP010000001">
    <property type="protein sequence ID" value="MCL1633329.1"/>
    <property type="molecule type" value="Genomic_DNA"/>
</dbReference>
<dbReference type="InterPro" id="IPR001949">
    <property type="entry name" value="NADH-UbQ_OxRdtase_51kDa_CS"/>
</dbReference>
<dbReference type="Gene3D" id="3.10.20.600">
    <property type="match status" value="1"/>
</dbReference>
<organism evidence="15 16">
    <name type="scientific">Luteimonas galliterrae</name>
    <dbReference type="NCBI Taxonomy" id="2940486"/>
    <lineage>
        <taxon>Bacteria</taxon>
        <taxon>Pseudomonadati</taxon>
        <taxon>Pseudomonadota</taxon>
        <taxon>Gammaproteobacteria</taxon>
        <taxon>Lysobacterales</taxon>
        <taxon>Lysobacteraceae</taxon>
        <taxon>Luteimonas</taxon>
    </lineage>
</organism>
<accession>A0ABT0MEN3</accession>
<evidence type="ECO:0000256" key="9">
    <source>
        <dbReference type="ARBA" id="ARBA00023004"/>
    </source>
</evidence>
<evidence type="ECO:0000256" key="11">
    <source>
        <dbReference type="ARBA" id="ARBA00023027"/>
    </source>
</evidence>
<evidence type="ECO:0000256" key="1">
    <source>
        <dbReference type="ARBA" id="ARBA00001917"/>
    </source>
</evidence>
<evidence type="ECO:0000259" key="14">
    <source>
        <dbReference type="SMART" id="SM00928"/>
    </source>
</evidence>
<comment type="similarity">
    <text evidence="3 13">Belongs to the complex I 51 kDa subunit family.</text>
</comment>
<evidence type="ECO:0000256" key="8">
    <source>
        <dbReference type="ARBA" id="ARBA00022967"/>
    </source>
</evidence>
<dbReference type="NCBIfam" id="NF010120">
    <property type="entry name" value="PRK13596.1"/>
    <property type="match status" value="1"/>
</dbReference>
<keyword evidence="9 13" id="KW-0408">Iron</keyword>
<dbReference type="Gene3D" id="6.10.250.1450">
    <property type="match status" value="1"/>
</dbReference>
<evidence type="ECO:0000256" key="4">
    <source>
        <dbReference type="ARBA" id="ARBA00022485"/>
    </source>
</evidence>
<dbReference type="SUPFAM" id="SSF142019">
    <property type="entry name" value="Nqo1 FMN-binding domain-like"/>
    <property type="match status" value="1"/>
</dbReference>
<dbReference type="InterPro" id="IPR011538">
    <property type="entry name" value="Nuo51_FMN-bd"/>
</dbReference>
<dbReference type="RefSeq" id="WP_249470316.1">
    <property type="nucleotide sequence ID" value="NZ_JAMBEP010000001.1"/>
</dbReference>
<dbReference type="InterPro" id="IPR037207">
    <property type="entry name" value="Nuop51_4Fe4S-bd_sf"/>
</dbReference>
<dbReference type="PANTHER" id="PTHR11780:SF10">
    <property type="entry name" value="NADH DEHYDROGENASE [UBIQUINONE] FLAVOPROTEIN 1, MITOCHONDRIAL"/>
    <property type="match status" value="1"/>
</dbReference>
<protein>
    <recommendedName>
        <fullName evidence="13">NADH-quinone oxidoreductase subunit F</fullName>
        <ecNumber evidence="13">7.1.1.-</ecNumber>
    </recommendedName>
</protein>
<keyword evidence="7 13" id="KW-0479">Metal-binding</keyword>
<evidence type="ECO:0000256" key="2">
    <source>
        <dbReference type="ARBA" id="ARBA00001966"/>
    </source>
</evidence>
<keyword evidence="16" id="KW-1185">Reference proteome</keyword>